<name>K1SNA1_9ZZZZ</name>
<accession>K1SNA1</accession>
<dbReference type="AlphaFoldDB" id="K1SNA1"/>
<reference evidence="1" key="1">
    <citation type="journal article" date="2013" name="Environ. Microbiol.">
        <title>Microbiota from the distal guts of lean and obese adolescents exhibit partial functional redundancy besides clear differences in community structure.</title>
        <authorList>
            <person name="Ferrer M."/>
            <person name="Ruiz A."/>
            <person name="Lanza F."/>
            <person name="Haange S.B."/>
            <person name="Oberbach A."/>
            <person name="Till H."/>
            <person name="Bargiela R."/>
            <person name="Campoy C."/>
            <person name="Segura M.T."/>
            <person name="Richter M."/>
            <person name="von Bergen M."/>
            <person name="Seifert J."/>
            <person name="Suarez A."/>
        </authorList>
    </citation>
    <scope>NUCLEOTIDE SEQUENCE</scope>
</reference>
<proteinExistence type="predicted"/>
<gene>
    <name evidence="1" type="ORF">LEA_13570</name>
</gene>
<sequence>YSINGSVQKGQFIQGSVVTIQELNERLQPTGKSYQTQILDDMGSFELTSDIDSRYVEIIAEGFYFNEVTGNLSDAPLTLRSLSDLAMEGKSNVNLLTSLETPRIKYLVLNEGRTIPDARRTAEQEVLRSFCIPQDELPSPEGFDKMDIARPGVGNAILLAISATLQHGRTVAQLSEIVSKIATDIEVNGQIKDEALLAAVRSNGMGIKPARVTRNLERRYEELSITDYAIPPFDEYLDIDG</sequence>
<organism evidence="1">
    <name type="scientific">human gut metagenome</name>
    <dbReference type="NCBI Taxonomy" id="408170"/>
    <lineage>
        <taxon>unclassified sequences</taxon>
        <taxon>metagenomes</taxon>
        <taxon>organismal metagenomes</taxon>
    </lineage>
</organism>
<protein>
    <submittedName>
        <fullName evidence="1">Uncharacterized protein</fullName>
    </submittedName>
</protein>
<evidence type="ECO:0000313" key="1">
    <source>
        <dbReference type="EMBL" id="EKC59038.1"/>
    </source>
</evidence>
<comment type="caution">
    <text evidence="1">The sequence shown here is derived from an EMBL/GenBank/DDBJ whole genome shotgun (WGS) entry which is preliminary data.</text>
</comment>
<dbReference type="EMBL" id="AJWY01009207">
    <property type="protein sequence ID" value="EKC59038.1"/>
    <property type="molecule type" value="Genomic_DNA"/>
</dbReference>
<feature type="non-terminal residue" evidence="1">
    <location>
        <position position="1"/>
    </location>
</feature>
<feature type="non-terminal residue" evidence="1">
    <location>
        <position position="241"/>
    </location>
</feature>